<protein>
    <recommendedName>
        <fullName evidence="2">JmjC domain-containing protein</fullName>
    </recommendedName>
</protein>
<gene>
    <name evidence="3" type="ORF">OCBIM_22033383mg</name>
</gene>
<evidence type="ECO:0000256" key="1">
    <source>
        <dbReference type="SAM" id="SignalP"/>
    </source>
</evidence>
<feature type="chain" id="PRO_5005584157" description="JmjC domain-containing protein" evidence="1">
    <location>
        <begin position="23"/>
        <end position="398"/>
    </location>
</feature>
<evidence type="ECO:0000259" key="2">
    <source>
        <dbReference type="PROSITE" id="PS51184"/>
    </source>
</evidence>
<dbReference type="Gene3D" id="2.60.120.650">
    <property type="entry name" value="Cupin"/>
    <property type="match status" value="1"/>
</dbReference>
<dbReference type="EMBL" id="KQ416479">
    <property type="protein sequence ID" value="KOF96826.1"/>
    <property type="molecule type" value="Genomic_DNA"/>
</dbReference>
<dbReference type="InterPro" id="IPR003347">
    <property type="entry name" value="JmjC_dom"/>
</dbReference>
<feature type="signal peptide" evidence="1">
    <location>
        <begin position="1"/>
        <end position="22"/>
    </location>
</feature>
<dbReference type="PROSITE" id="PS00018">
    <property type="entry name" value="EF_HAND_1"/>
    <property type="match status" value="1"/>
</dbReference>
<dbReference type="PANTHER" id="PTHR12461">
    <property type="entry name" value="HYPOXIA-INDUCIBLE FACTOR 1 ALPHA INHIBITOR-RELATED"/>
    <property type="match status" value="1"/>
</dbReference>
<evidence type="ECO:0000313" key="3">
    <source>
        <dbReference type="EMBL" id="KOF96826.1"/>
    </source>
</evidence>
<dbReference type="InterPro" id="IPR041667">
    <property type="entry name" value="Cupin_8"/>
</dbReference>
<dbReference type="PANTHER" id="PTHR12461:SF18">
    <property type="entry name" value="JMJC DOMAIN-CONTAINING PROTEIN"/>
    <property type="match status" value="1"/>
</dbReference>
<sequence>MAGLKLYHLIYLLLILFAFSSAEELLPLGKHSENGQQMEYLSYFPSTTEFYNDFVKPELPLLMKNVLTDINFPMLNIWTDEYLGEKYGNLKVRVEQSKKENRSLKPKHYNLKTFLDLYATNDIYMVQSILNEMKDEVTVPLLLNCGGFQKVLQDSVLWLSNGNTRSVLHFDDMDNINCVLDGQKVVLLFNKAQKELIEANGFMQEGSFSKVDVDAVNLKKFPKLQQVNWSTAVLDKGDCLYIPHGWYHQFRSSNARNLGINYWFSHLWWLNKSNCDSTEIKSSSLTLEQLAVQSNNEQVRSKLLSKWANKETVSNKEFFSEISKFDEESRVQFLNLIDSNHDGRLSWNELYSFDIGDYVLQTLSGTSFKQLQTCEGQYQSHSYEANHEKYLRYMQEDM</sequence>
<dbReference type="InterPro" id="IPR018247">
    <property type="entry name" value="EF_Hand_1_Ca_BS"/>
</dbReference>
<keyword evidence="1" id="KW-0732">Signal</keyword>
<accession>A0A0L8I5S1</accession>
<feature type="domain" description="JmjC" evidence="2">
    <location>
        <begin position="128"/>
        <end position="281"/>
    </location>
</feature>
<dbReference type="Pfam" id="PF13621">
    <property type="entry name" value="Cupin_8"/>
    <property type="match status" value="1"/>
</dbReference>
<dbReference type="OrthoDB" id="415358at2759"/>
<dbReference type="SUPFAM" id="SSF51197">
    <property type="entry name" value="Clavaminate synthase-like"/>
    <property type="match status" value="1"/>
</dbReference>
<reference evidence="3" key="1">
    <citation type="submission" date="2015-07" db="EMBL/GenBank/DDBJ databases">
        <title>MeaNS - Measles Nucleotide Surveillance Program.</title>
        <authorList>
            <person name="Tran T."/>
            <person name="Druce J."/>
        </authorList>
    </citation>
    <scope>NUCLEOTIDE SEQUENCE</scope>
    <source>
        <strain evidence="3">UCB-OBI-ISO-001</strain>
        <tissue evidence="3">Gonad</tissue>
    </source>
</reference>
<dbReference type="AlphaFoldDB" id="A0A0L8I5S1"/>
<organism evidence="3">
    <name type="scientific">Octopus bimaculoides</name>
    <name type="common">California two-spotted octopus</name>
    <dbReference type="NCBI Taxonomy" id="37653"/>
    <lineage>
        <taxon>Eukaryota</taxon>
        <taxon>Metazoa</taxon>
        <taxon>Spiralia</taxon>
        <taxon>Lophotrochozoa</taxon>
        <taxon>Mollusca</taxon>
        <taxon>Cephalopoda</taxon>
        <taxon>Coleoidea</taxon>
        <taxon>Octopodiformes</taxon>
        <taxon>Octopoda</taxon>
        <taxon>Incirrata</taxon>
        <taxon>Octopodidae</taxon>
        <taxon>Octopus</taxon>
    </lineage>
</organism>
<dbReference type="KEGG" id="obi:106883937"/>
<dbReference type="SMART" id="SM00558">
    <property type="entry name" value="JmjC"/>
    <property type="match status" value="1"/>
</dbReference>
<dbReference type="STRING" id="37653.A0A0L8I5S1"/>
<dbReference type="PROSITE" id="PS51184">
    <property type="entry name" value="JMJC"/>
    <property type="match status" value="1"/>
</dbReference>
<dbReference type="OMA" id="FPSPWVF"/>
<proteinExistence type="predicted"/>
<name>A0A0L8I5S1_OCTBM</name>